<keyword evidence="9 15" id="KW-0540">Nuclease</keyword>
<dbReference type="Gene3D" id="1.10.1520.10">
    <property type="entry name" value="Ribonuclease III domain"/>
    <property type="match status" value="1"/>
</dbReference>
<keyword evidence="8 15" id="KW-0819">tRNA processing</keyword>
<gene>
    <name evidence="15" type="primary">rnc</name>
    <name evidence="18" type="ORF">FYJ83_01045</name>
</gene>
<keyword evidence="7 15" id="KW-0507">mRNA processing</keyword>
<dbReference type="SUPFAM" id="SSF54768">
    <property type="entry name" value="dsRNA-binding domain-like"/>
    <property type="match status" value="1"/>
</dbReference>
<dbReference type="InterPro" id="IPR036389">
    <property type="entry name" value="RNase_III_sf"/>
</dbReference>
<organism evidence="18 19">
    <name type="scientific">Tissierella pigra</name>
    <dbReference type="NCBI Taxonomy" id="2607614"/>
    <lineage>
        <taxon>Bacteria</taxon>
        <taxon>Bacillati</taxon>
        <taxon>Bacillota</taxon>
        <taxon>Tissierellia</taxon>
        <taxon>Tissierellales</taxon>
        <taxon>Tissierellaceae</taxon>
        <taxon>Tissierella</taxon>
    </lineage>
</organism>
<keyword evidence="5 15" id="KW-0963">Cytoplasm</keyword>
<dbReference type="AlphaFoldDB" id="A0A6N7XDE2"/>
<evidence type="ECO:0000256" key="6">
    <source>
        <dbReference type="ARBA" id="ARBA00022552"/>
    </source>
</evidence>
<evidence type="ECO:0000256" key="4">
    <source>
        <dbReference type="ARBA" id="ARBA00011738"/>
    </source>
</evidence>
<dbReference type="SMART" id="SM00358">
    <property type="entry name" value="DSRM"/>
    <property type="match status" value="1"/>
</dbReference>
<dbReference type="HAMAP" id="MF_00104">
    <property type="entry name" value="RNase_III"/>
    <property type="match status" value="1"/>
</dbReference>
<accession>A0A6N7XDE2</accession>
<dbReference type="Pfam" id="PF14622">
    <property type="entry name" value="Ribonucleas_3_3"/>
    <property type="match status" value="1"/>
</dbReference>
<keyword evidence="15" id="KW-0699">rRNA-binding</keyword>
<dbReference type="FunFam" id="1.10.1520.10:FF:000001">
    <property type="entry name" value="Ribonuclease 3"/>
    <property type="match status" value="1"/>
</dbReference>
<evidence type="ECO:0000313" key="19">
    <source>
        <dbReference type="Proteomes" id="UP000469523"/>
    </source>
</evidence>
<name>A0A6N7XDE2_9FIRM</name>
<dbReference type="PROSITE" id="PS50142">
    <property type="entry name" value="RNASE_3_2"/>
    <property type="match status" value="1"/>
</dbReference>
<comment type="function">
    <text evidence="15">Digests double-stranded RNA. Involved in the processing of primary rRNA transcript to yield the immediate precursors to the large and small rRNAs (23S and 16S). Processes some mRNAs, and tRNAs when they are encoded in the rRNA operon. Processes pre-crRNA and tracrRNA of type II CRISPR loci if present in the organism.</text>
</comment>
<dbReference type="Gene3D" id="3.30.160.20">
    <property type="match status" value="1"/>
</dbReference>
<evidence type="ECO:0000256" key="7">
    <source>
        <dbReference type="ARBA" id="ARBA00022664"/>
    </source>
</evidence>
<dbReference type="GO" id="GO:0010468">
    <property type="term" value="P:regulation of gene expression"/>
    <property type="evidence" value="ECO:0007669"/>
    <property type="project" value="TreeGrafter"/>
</dbReference>
<comment type="caution">
    <text evidence="18">The sequence shown here is derived from an EMBL/GenBank/DDBJ whole genome shotgun (WGS) entry which is preliminary data.</text>
</comment>
<evidence type="ECO:0000256" key="2">
    <source>
        <dbReference type="ARBA" id="ARBA00004496"/>
    </source>
</evidence>
<comment type="cofactor">
    <cofactor evidence="15">
        <name>Mg(2+)</name>
        <dbReference type="ChEBI" id="CHEBI:18420"/>
    </cofactor>
</comment>
<feature type="domain" description="DRBM" evidence="16">
    <location>
        <begin position="181"/>
        <end position="250"/>
    </location>
</feature>
<dbReference type="GO" id="GO:0019843">
    <property type="term" value="F:rRNA binding"/>
    <property type="evidence" value="ECO:0007669"/>
    <property type="project" value="UniProtKB-KW"/>
</dbReference>
<dbReference type="GO" id="GO:0004525">
    <property type="term" value="F:ribonuclease III activity"/>
    <property type="evidence" value="ECO:0007669"/>
    <property type="project" value="UniProtKB-UniRule"/>
</dbReference>
<dbReference type="EC" id="3.1.26.3" evidence="15"/>
<evidence type="ECO:0000256" key="9">
    <source>
        <dbReference type="ARBA" id="ARBA00022722"/>
    </source>
</evidence>
<evidence type="ECO:0000259" key="16">
    <source>
        <dbReference type="PROSITE" id="PS50137"/>
    </source>
</evidence>
<dbReference type="InterPro" id="IPR011907">
    <property type="entry name" value="RNase_III"/>
</dbReference>
<dbReference type="Proteomes" id="UP000469523">
    <property type="component" value="Unassembled WGS sequence"/>
</dbReference>
<dbReference type="Pfam" id="PF00035">
    <property type="entry name" value="dsrm"/>
    <property type="match status" value="1"/>
</dbReference>
<evidence type="ECO:0000256" key="5">
    <source>
        <dbReference type="ARBA" id="ARBA00022490"/>
    </source>
</evidence>
<keyword evidence="11 15" id="KW-0255">Endonuclease</keyword>
<comment type="subunit">
    <text evidence="4 15">Homodimer.</text>
</comment>
<protein>
    <recommendedName>
        <fullName evidence="15">Ribonuclease 3</fullName>
        <ecNumber evidence="15">3.1.26.3</ecNumber>
    </recommendedName>
    <alternativeName>
        <fullName evidence="15">Ribonuclease III</fullName>
        <shortName evidence="15">RNase III</shortName>
    </alternativeName>
</protein>
<evidence type="ECO:0000256" key="15">
    <source>
        <dbReference type="HAMAP-Rule" id="MF_00104"/>
    </source>
</evidence>
<evidence type="ECO:0000256" key="12">
    <source>
        <dbReference type="ARBA" id="ARBA00022801"/>
    </source>
</evidence>
<sequence length="253" mass="28533">MPNYSSKKLEVIIVKENNKGFKGLDSLEEILHYKFKDIKLLKKALTHSSYANENKLKVTDNNERLEFLGDTIISLIVSQYLYKKYPNYPEGELTKIRAKVVCESSLAFAAHKMELGKYLLLGKGEESTGGRERESILADATEALVGAIYMDSDFEAVNKLLLKNFEADIVHAVAKGALFIDYKTELQENLQKITRGKIEYKVVKEEGPDHNKIFYMDLIVDDKIVGTGTGRSKKEAEQMAAKEALLVMGEINE</sequence>
<dbReference type="InterPro" id="IPR000999">
    <property type="entry name" value="RNase_III_dom"/>
</dbReference>
<feature type="domain" description="RNase III" evidence="17">
    <location>
        <begin position="24"/>
        <end position="153"/>
    </location>
</feature>
<evidence type="ECO:0000259" key="17">
    <source>
        <dbReference type="PROSITE" id="PS50142"/>
    </source>
</evidence>
<dbReference type="GO" id="GO:0046872">
    <property type="term" value="F:metal ion binding"/>
    <property type="evidence" value="ECO:0007669"/>
    <property type="project" value="UniProtKB-KW"/>
</dbReference>
<proteinExistence type="inferred from homology"/>
<keyword evidence="12 15" id="KW-0378">Hydrolase</keyword>
<dbReference type="GO" id="GO:0005737">
    <property type="term" value="C:cytoplasm"/>
    <property type="evidence" value="ECO:0007669"/>
    <property type="project" value="UniProtKB-SubCell"/>
</dbReference>
<feature type="active site" evidence="15">
    <location>
        <position position="70"/>
    </location>
</feature>
<feature type="active site" evidence="15">
    <location>
        <position position="142"/>
    </location>
</feature>
<dbReference type="PROSITE" id="PS50137">
    <property type="entry name" value="DS_RBD"/>
    <property type="match status" value="1"/>
</dbReference>
<dbReference type="GO" id="GO:0008033">
    <property type="term" value="P:tRNA processing"/>
    <property type="evidence" value="ECO:0007669"/>
    <property type="project" value="UniProtKB-KW"/>
</dbReference>
<keyword evidence="19" id="KW-1185">Reference proteome</keyword>
<evidence type="ECO:0000313" key="18">
    <source>
        <dbReference type="EMBL" id="MSU00051.1"/>
    </source>
</evidence>
<dbReference type="SUPFAM" id="SSF69065">
    <property type="entry name" value="RNase III domain-like"/>
    <property type="match status" value="1"/>
</dbReference>
<evidence type="ECO:0000256" key="13">
    <source>
        <dbReference type="ARBA" id="ARBA00022842"/>
    </source>
</evidence>
<keyword evidence="14 15" id="KW-0694">RNA-binding</keyword>
<dbReference type="EMBL" id="VUNQ01000001">
    <property type="protein sequence ID" value="MSU00051.1"/>
    <property type="molecule type" value="Genomic_DNA"/>
</dbReference>
<keyword evidence="10 15" id="KW-0479">Metal-binding</keyword>
<feature type="binding site" evidence="15">
    <location>
        <position position="66"/>
    </location>
    <ligand>
        <name>Mg(2+)</name>
        <dbReference type="ChEBI" id="CHEBI:18420"/>
    </ligand>
</feature>
<dbReference type="GO" id="GO:0003725">
    <property type="term" value="F:double-stranded RNA binding"/>
    <property type="evidence" value="ECO:0007669"/>
    <property type="project" value="TreeGrafter"/>
</dbReference>
<comment type="similarity">
    <text evidence="3">Belongs to the ribonuclease III family.</text>
</comment>
<evidence type="ECO:0000256" key="8">
    <source>
        <dbReference type="ARBA" id="ARBA00022694"/>
    </source>
</evidence>
<dbReference type="GO" id="GO:0006397">
    <property type="term" value="P:mRNA processing"/>
    <property type="evidence" value="ECO:0007669"/>
    <property type="project" value="UniProtKB-UniRule"/>
</dbReference>
<feature type="binding site" evidence="15">
    <location>
        <position position="139"/>
    </location>
    <ligand>
        <name>Mg(2+)</name>
        <dbReference type="ChEBI" id="CHEBI:18420"/>
    </ligand>
</feature>
<evidence type="ECO:0000256" key="10">
    <source>
        <dbReference type="ARBA" id="ARBA00022723"/>
    </source>
</evidence>
<dbReference type="CDD" id="cd10845">
    <property type="entry name" value="DSRM_RNAse_III_family"/>
    <property type="match status" value="1"/>
</dbReference>
<feature type="binding site" evidence="15">
    <location>
        <position position="142"/>
    </location>
    <ligand>
        <name>Mg(2+)</name>
        <dbReference type="ChEBI" id="CHEBI:18420"/>
    </ligand>
</feature>
<dbReference type="PANTHER" id="PTHR11207">
    <property type="entry name" value="RIBONUCLEASE III"/>
    <property type="match status" value="1"/>
</dbReference>
<keyword evidence="13 15" id="KW-0460">Magnesium</keyword>
<evidence type="ECO:0000256" key="1">
    <source>
        <dbReference type="ARBA" id="ARBA00000109"/>
    </source>
</evidence>
<dbReference type="GO" id="GO:0042802">
    <property type="term" value="F:identical protein binding"/>
    <property type="evidence" value="ECO:0007669"/>
    <property type="project" value="UniProtKB-ARBA"/>
</dbReference>
<evidence type="ECO:0000256" key="3">
    <source>
        <dbReference type="ARBA" id="ARBA00010183"/>
    </source>
</evidence>
<dbReference type="FunFam" id="3.30.160.20:FF:000003">
    <property type="entry name" value="Ribonuclease 3"/>
    <property type="match status" value="1"/>
</dbReference>
<dbReference type="SMART" id="SM00535">
    <property type="entry name" value="RIBOc"/>
    <property type="match status" value="1"/>
</dbReference>
<dbReference type="PANTHER" id="PTHR11207:SF0">
    <property type="entry name" value="RIBONUCLEASE 3"/>
    <property type="match status" value="1"/>
</dbReference>
<keyword evidence="6 15" id="KW-0698">rRNA processing</keyword>
<comment type="subcellular location">
    <subcellularLocation>
        <location evidence="2 15">Cytoplasm</location>
    </subcellularLocation>
</comment>
<reference evidence="18 19" key="1">
    <citation type="submission" date="2019-09" db="EMBL/GenBank/DDBJ databases">
        <title>In-depth cultivation of the pig gut microbiome towards novel bacterial diversity and tailored functional studies.</title>
        <authorList>
            <person name="Wylensek D."/>
            <person name="Hitch T.C.A."/>
            <person name="Clavel T."/>
        </authorList>
    </citation>
    <scope>NUCLEOTIDE SEQUENCE [LARGE SCALE GENOMIC DNA]</scope>
    <source>
        <strain evidence="18 19">WCA3-693-APC-4?</strain>
    </source>
</reference>
<evidence type="ECO:0000256" key="11">
    <source>
        <dbReference type="ARBA" id="ARBA00022759"/>
    </source>
</evidence>
<dbReference type="GO" id="GO:0006364">
    <property type="term" value="P:rRNA processing"/>
    <property type="evidence" value="ECO:0007669"/>
    <property type="project" value="UniProtKB-UniRule"/>
</dbReference>
<dbReference type="NCBIfam" id="TIGR02191">
    <property type="entry name" value="RNaseIII"/>
    <property type="match status" value="1"/>
</dbReference>
<comment type="catalytic activity">
    <reaction evidence="1 15">
        <text>Endonucleolytic cleavage to 5'-phosphomonoester.</text>
        <dbReference type="EC" id="3.1.26.3"/>
    </reaction>
</comment>
<dbReference type="CDD" id="cd00593">
    <property type="entry name" value="RIBOc"/>
    <property type="match status" value="1"/>
</dbReference>
<dbReference type="InterPro" id="IPR014720">
    <property type="entry name" value="dsRBD_dom"/>
</dbReference>
<evidence type="ECO:0000256" key="14">
    <source>
        <dbReference type="ARBA" id="ARBA00022884"/>
    </source>
</evidence>